<dbReference type="InterPro" id="IPR013022">
    <property type="entry name" value="Xyl_isomerase-like_TIM-brl"/>
</dbReference>
<dbReference type="AlphaFoldDB" id="A0A370BNS8"/>
<dbReference type="Pfam" id="PF01261">
    <property type="entry name" value="AP_endonuc_2"/>
    <property type="match status" value="1"/>
</dbReference>
<protein>
    <recommendedName>
        <fullName evidence="1">Xylose isomerase-like TIM barrel domain-containing protein</fullName>
    </recommendedName>
</protein>
<proteinExistence type="predicted"/>
<evidence type="ECO:0000259" key="1">
    <source>
        <dbReference type="Pfam" id="PF01261"/>
    </source>
</evidence>
<feature type="domain" description="Xylose isomerase-like TIM barrel" evidence="1">
    <location>
        <begin position="28"/>
        <end position="225"/>
    </location>
</feature>
<sequence>MVVISRFRSLWGIEPGPDQSEWRKKFVELKAHGYAGIEIDFAGMTPEQLQLLRKNCDEVGLEISVLLFSSWPKYDGPRPRGLTPDAHLEFYRGQLRLATILKPVVINAQSGAYGPLHSEYTTVEILIRYLHSDYWSFDESVYFYRNALEVEKEEGFEGIVCHETHRNRSLFNPYSTDYIVQRVPQLRITADISHWVVVCERLLDQGEEDREILDRVIPHVRHIHARMGTTQSSQCPEPLNPAFSAERQFFEKLWLRIVKLRQQTEPNCRITWVPEYGPFPYHPIGTAQTHGELADSEGKRLEALFESAVGQS</sequence>
<evidence type="ECO:0000313" key="2">
    <source>
        <dbReference type="EMBL" id="RDH15169.1"/>
    </source>
</evidence>
<dbReference type="VEuPathDB" id="FungiDB:M747DRAFT_310247"/>
<dbReference type="EMBL" id="KZ851952">
    <property type="protein sequence ID" value="RDH15169.1"/>
    <property type="molecule type" value="Genomic_DNA"/>
</dbReference>
<dbReference type="InterPro" id="IPR036237">
    <property type="entry name" value="Xyl_isomerase-like_sf"/>
</dbReference>
<organism evidence="2 3">
    <name type="scientific">Aspergillus niger ATCC 13496</name>
    <dbReference type="NCBI Taxonomy" id="1353008"/>
    <lineage>
        <taxon>Eukaryota</taxon>
        <taxon>Fungi</taxon>
        <taxon>Dikarya</taxon>
        <taxon>Ascomycota</taxon>
        <taxon>Pezizomycotina</taxon>
        <taxon>Eurotiomycetes</taxon>
        <taxon>Eurotiomycetidae</taxon>
        <taxon>Eurotiales</taxon>
        <taxon>Aspergillaceae</taxon>
        <taxon>Aspergillus</taxon>
        <taxon>Aspergillus subgen. Circumdati</taxon>
    </lineage>
</organism>
<evidence type="ECO:0000313" key="3">
    <source>
        <dbReference type="Proteomes" id="UP000253845"/>
    </source>
</evidence>
<dbReference type="Proteomes" id="UP000253845">
    <property type="component" value="Unassembled WGS sequence"/>
</dbReference>
<gene>
    <name evidence="2" type="ORF">M747DRAFT_310247</name>
</gene>
<name>A0A370BNS8_ASPNG</name>
<dbReference type="Gene3D" id="3.20.20.150">
    <property type="entry name" value="Divalent-metal-dependent TIM barrel enzymes"/>
    <property type="match status" value="1"/>
</dbReference>
<dbReference type="SUPFAM" id="SSF51658">
    <property type="entry name" value="Xylose isomerase-like"/>
    <property type="match status" value="1"/>
</dbReference>
<accession>A0A370BNS8</accession>
<reference evidence="2 3" key="1">
    <citation type="submission" date="2018-07" db="EMBL/GenBank/DDBJ databases">
        <title>Section-level genome sequencing of Aspergillus section Nigri to investigate inter- and intra-species variation.</title>
        <authorList>
            <consortium name="DOE Joint Genome Institute"/>
            <person name="Vesth T.C."/>
            <person name="Nybo J.L."/>
            <person name="Theobald S."/>
            <person name="Frisvad J.C."/>
            <person name="Larsen T.O."/>
            <person name="Nielsen K.F."/>
            <person name="Hoof J.B."/>
            <person name="Brandl J."/>
            <person name="Salamov A."/>
            <person name="Riley R."/>
            <person name="Gladden J.M."/>
            <person name="Phatale P."/>
            <person name="Nielsen M.T."/>
            <person name="Lyhne E.K."/>
            <person name="Kogle M.E."/>
            <person name="Strasser K."/>
            <person name="McDonnell E."/>
            <person name="Barry K."/>
            <person name="Clum A."/>
            <person name="Chen C."/>
            <person name="Nolan M."/>
            <person name="Sandor L."/>
            <person name="Kuo A."/>
            <person name="Lipzen A."/>
            <person name="Hainaut M."/>
            <person name="Drula E."/>
            <person name="Tsang A."/>
            <person name="Magnuson J.K."/>
            <person name="Henrissat B."/>
            <person name="Wiebenga A."/>
            <person name="Simmons B.A."/>
            <person name="Makela M.R."/>
            <person name="De vries R.P."/>
            <person name="Grigoriev I.V."/>
            <person name="Mortensen U.H."/>
            <person name="Baker S.E."/>
            <person name="Andersen M.R."/>
        </authorList>
    </citation>
    <scope>NUCLEOTIDE SEQUENCE [LARGE SCALE GENOMIC DNA]</scope>
    <source>
        <strain evidence="2 3">ATCC 13496</strain>
    </source>
</reference>